<evidence type="ECO:0000313" key="1">
    <source>
        <dbReference type="EMBL" id="KAH6948263.1"/>
    </source>
</evidence>
<dbReference type="EMBL" id="CM023481">
    <property type="protein sequence ID" value="KAH6948263.1"/>
    <property type="molecule type" value="Genomic_DNA"/>
</dbReference>
<organism evidence="1 2">
    <name type="scientific">Hyalomma asiaticum</name>
    <name type="common">Tick</name>
    <dbReference type="NCBI Taxonomy" id="266040"/>
    <lineage>
        <taxon>Eukaryota</taxon>
        <taxon>Metazoa</taxon>
        <taxon>Ecdysozoa</taxon>
        <taxon>Arthropoda</taxon>
        <taxon>Chelicerata</taxon>
        <taxon>Arachnida</taxon>
        <taxon>Acari</taxon>
        <taxon>Parasitiformes</taxon>
        <taxon>Ixodida</taxon>
        <taxon>Ixodoidea</taxon>
        <taxon>Ixodidae</taxon>
        <taxon>Hyalomminae</taxon>
        <taxon>Hyalomma</taxon>
    </lineage>
</organism>
<reference evidence="1" key="1">
    <citation type="submission" date="2020-05" db="EMBL/GenBank/DDBJ databases">
        <title>Large-scale comparative analyses of tick genomes elucidate their genetic diversity and vector capacities.</title>
        <authorList>
            <person name="Jia N."/>
            <person name="Wang J."/>
            <person name="Shi W."/>
            <person name="Du L."/>
            <person name="Sun Y."/>
            <person name="Zhan W."/>
            <person name="Jiang J."/>
            <person name="Wang Q."/>
            <person name="Zhang B."/>
            <person name="Ji P."/>
            <person name="Sakyi L.B."/>
            <person name="Cui X."/>
            <person name="Yuan T."/>
            <person name="Jiang B."/>
            <person name="Yang W."/>
            <person name="Lam T.T.-Y."/>
            <person name="Chang Q."/>
            <person name="Ding S."/>
            <person name="Wang X."/>
            <person name="Zhu J."/>
            <person name="Ruan X."/>
            <person name="Zhao L."/>
            <person name="Wei J."/>
            <person name="Que T."/>
            <person name="Du C."/>
            <person name="Cheng J."/>
            <person name="Dai P."/>
            <person name="Han X."/>
            <person name="Huang E."/>
            <person name="Gao Y."/>
            <person name="Liu J."/>
            <person name="Shao H."/>
            <person name="Ye R."/>
            <person name="Li L."/>
            <person name="Wei W."/>
            <person name="Wang X."/>
            <person name="Wang C."/>
            <person name="Yang T."/>
            <person name="Huo Q."/>
            <person name="Li W."/>
            <person name="Guo W."/>
            <person name="Chen H."/>
            <person name="Zhou L."/>
            <person name="Ni X."/>
            <person name="Tian J."/>
            <person name="Zhou Y."/>
            <person name="Sheng Y."/>
            <person name="Liu T."/>
            <person name="Pan Y."/>
            <person name="Xia L."/>
            <person name="Li J."/>
            <person name="Zhao F."/>
            <person name="Cao W."/>
        </authorList>
    </citation>
    <scope>NUCLEOTIDE SEQUENCE</scope>
    <source>
        <strain evidence="1">Hyas-2018</strain>
    </source>
</reference>
<dbReference type="Proteomes" id="UP000821845">
    <property type="component" value="Chromosome 1"/>
</dbReference>
<gene>
    <name evidence="1" type="ORF">HPB50_023314</name>
</gene>
<name>A0ACB7TMP9_HYAAI</name>
<proteinExistence type="predicted"/>
<evidence type="ECO:0000313" key="2">
    <source>
        <dbReference type="Proteomes" id="UP000821845"/>
    </source>
</evidence>
<protein>
    <submittedName>
        <fullName evidence="1">Uncharacterized protein</fullName>
    </submittedName>
</protein>
<sequence length="300" mass="32490">MIMSNLAEDGASLVAHTNMTPVASSVFIPETGDGVVLSSSPASPTASTLPAVVPTVSSFASRGAVGAKDAVSTSWAHGLDYTAPTLGECSLASGAQRGTLTEPLNLSNSSDGAPACRICFFGDSEQPLLDLCECRGTIGFVHRDCLEQWIQRSKDPQCPVCHFRFTVRKQPQPAWRLLSSGEARCPVLRYLALGVLFTVGIVFVFTLAWLYALCLAPRVGEKLAFTIFVLLAMQNIVWLYFPFVAFKNLFKAYKKWREGSASLKLVLSTDPPKGPAWSNFRFWRSGGGYREPGLGDRGAQ</sequence>
<keyword evidence="2" id="KW-1185">Reference proteome</keyword>
<comment type="caution">
    <text evidence="1">The sequence shown here is derived from an EMBL/GenBank/DDBJ whole genome shotgun (WGS) entry which is preliminary data.</text>
</comment>
<accession>A0ACB7TMP9</accession>